<evidence type="ECO:0000313" key="1">
    <source>
        <dbReference type="EMBL" id="MBX56096.1"/>
    </source>
</evidence>
<reference evidence="1" key="1">
    <citation type="submission" date="2018-02" db="EMBL/GenBank/DDBJ databases">
        <title>Rhizophora mucronata_Transcriptome.</title>
        <authorList>
            <person name="Meera S.P."/>
            <person name="Sreeshan A."/>
            <person name="Augustine A."/>
        </authorList>
    </citation>
    <scope>NUCLEOTIDE SEQUENCE</scope>
    <source>
        <tissue evidence="1">Leaf</tissue>
    </source>
</reference>
<dbReference type="EMBL" id="GGEC01075612">
    <property type="protein sequence ID" value="MBX56096.1"/>
    <property type="molecule type" value="Transcribed_RNA"/>
</dbReference>
<sequence>MDFHIISCLSFGSTTISNNMFFVIF</sequence>
<name>A0A2P2PMY5_RHIMU</name>
<accession>A0A2P2PMY5</accession>
<organism evidence="1">
    <name type="scientific">Rhizophora mucronata</name>
    <name type="common">Asiatic mangrove</name>
    <dbReference type="NCBI Taxonomy" id="61149"/>
    <lineage>
        <taxon>Eukaryota</taxon>
        <taxon>Viridiplantae</taxon>
        <taxon>Streptophyta</taxon>
        <taxon>Embryophyta</taxon>
        <taxon>Tracheophyta</taxon>
        <taxon>Spermatophyta</taxon>
        <taxon>Magnoliopsida</taxon>
        <taxon>eudicotyledons</taxon>
        <taxon>Gunneridae</taxon>
        <taxon>Pentapetalae</taxon>
        <taxon>rosids</taxon>
        <taxon>fabids</taxon>
        <taxon>Malpighiales</taxon>
        <taxon>Rhizophoraceae</taxon>
        <taxon>Rhizophora</taxon>
    </lineage>
</organism>
<protein>
    <submittedName>
        <fullName evidence="1">Uncharacterized protein</fullName>
    </submittedName>
</protein>
<dbReference type="AlphaFoldDB" id="A0A2P2PMY5"/>
<proteinExistence type="predicted"/>